<reference evidence="2 3" key="1">
    <citation type="submission" date="2009-11" db="EMBL/GenBank/DDBJ databases">
        <title>Annotation of Allomyces macrogynus ATCC 38327.</title>
        <authorList>
            <consortium name="The Broad Institute Genome Sequencing Platform"/>
            <person name="Russ C."/>
            <person name="Cuomo C."/>
            <person name="Burger G."/>
            <person name="Gray M.W."/>
            <person name="Holland P.W.H."/>
            <person name="King N."/>
            <person name="Lang F.B.F."/>
            <person name="Roger A.J."/>
            <person name="Ruiz-Trillo I."/>
            <person name="Young S.K."/>
            <person name="Zeng Q."/>
            <person name="Gargeya S."/>
            <person name="Fitzgerald M."/>
            <person name="Haas B."/>
            <person name="Abouelleil A."/>
            <person name="Alvarado L."/>
            <person name="Arachchi H.M."/>
            <person name="Berlin A."/>
            <person name="Chapman S.B."/>
            <person name="Gearin G."/>
            <person name="Goldberg J."/>
            <person name="Griggs A."/>
            <person name="Gujja S."/>
            <person name="Hansen M."/>
            <person name="Heiman D."/>
            <person name="Howarth C."/>
            <person name="Larimer J."/>
            <person name="Lui A."/>
            <person name="MacDonald P.J.P."/>
            <person name="McCowen C."/>
            <person name="Montmayeur A."/>
            <person name="Murphy C."/>
            <person name="Neiman D."/>
            <person name="Pearson M."/>
            <person name="Priest M."/>
            <person name="Roberts A."/>
            <person name="Saif S."/>
            <person name="Shea T."/>
            <person name="Sisk P."/>
            <person name="Stolte C."/>
            <person name="Sykes S."/>
            <person name="Wortman J."/>
            <person name="Nusbaum C."/>
            <person name="Birren B."/>
        </authorList>
    </citation>
    <scope>NUCLEOTIDE SEQUENCE [LARGE SCALE GENOMIC DNA]</scope>
    <source>
        <strain evidence="2 3">ATCC 38327</strain>
    </source>
</reference>
<dbReference type="InterPro" id="IPR036249">
    <property type="entry name" value="Thioredoxin-like_sf"/>
</dbReference>
<protein>
    <recommendedName>
        <fullName evidence="4">Thioredoxin-like fold domain-containing protein</fullName>
    </recommendedName>
</protein>
<name>A0A0L0TB67_ALLM3</name>
<gene>
    <name evidence="2" type="ORF">AMAG_15924</name>
</gene>
<feature type="region of interest" description="Disordered" evidence="1">
    <location>
        <begin position="445"/>
        <end position="464"/>
    </location>
</feature>
<organism evidence="2 3">
    <name type="scientific">Allomyces macrogynus (strain ATCC 38327)</name>
    <name type="common">Allomyces javanicus var. macrogynus</name>
    <dbReference type="NCBI Taxonomy" id="578462"/>
    <lineage>
        <taxon>Eukaryota</taxon>
        <taxon>Fungi</taxon>
        <taxon>Fungi incertae sedis</taxon>
        <taxon>Blastocladiomycota</taxon>
        <taxon>Blastocladiomycetes</taxon>
        <taxon>Blastocladiales</taxon>
        <taxon>Blastocladiaceae</taxon>
        <taxon>Allomyces</taxon>
    </lineage>
</organism>
<sequence length="493" mass="55222">MLGATPDHSTPTAAAMPLFRLNARAVDDSAEFIGIEQHSDHDMTLVEVEPMPGVDHNFEEPVARDFAGRPVHPKGWQTIKVNFERYCRLRAEVERKYLFIVFYDPESIECFQRHDIMTKHEGLSSFLAANFVQVMVPNTDPFCDLYLDQLFPINAFPVTAVHDPVTMRRIAVFADVDRKSFKEDCVKRRLSYLSDPDELLGELATIIDDQPQLPLPSEELLRIFGLPVPAKPKEDETEKKKDKPDSHWIIDGKKLDKNLFPPSCLIETVPTLDQAINIAQSTCRYILISVHADSSSEASRAVNRDLWYCDPLLHKLRTKFVVVRLDADVDPMARRILHTPLTGSEPETRAHTAPPYLEVMHPFEPLRIPIFGTDPTTGALWGNARGDVVEEFLLDLVIKHPVTTLGWTQAEAPPAHIVSYETRDWPDGQGVVAVGAMKLDATRESNAGSAMHARPNGNGAVAPGTNRTVEQVQAAMDEDDAAWELVENVDDEL</sequence>
<evidence type="ECO:0000256" key="1">
    <source>
        <dbReference type="SAM" id="MobiDB-lite"/>
    </source>
</evidence>
<dbReference type="Proteomes" id="UP000054350">
    <property type="component" value="Unassembled WGS sequence"/>
</dbReference>
<dbReference type="AlphaFoldDB" id="A0A0L0TB67"/>
<reference evidence="3" key="2">
    <citation type="submission" date="2009-11" db="EMBL/GenBank/DDBJ databases">
        <title>The Genome Sequence of Allomyces macrogynus strain ATCC 38327.</title>
        <authorList>
            <consortium name="The Broad Institute Genome Sequencing Platform"/>
            <person name="Russ C."/>
            <person name="Cuomo C."/>
            <person name="Shea T."/>
            <person name="Young S.K."/>
            <person name="Zeng Q."/>
            <person name="Koehrsen M."/>
            <person name="Haas B."/>
            <person name="Borodovsky M."/>
            <person name="Guigo R."/>
            <person name="Alvarado L."/>
            <person name="Berlin A."/>
            <person name="Borenstein D."/>
            <person name="Chen Z."/>
            <person name="Engels R."/>
            <person name="Freedman E."/>
            <person name="Gellesch M."/>
            <person name="Goldberg J."/>
            <person name="Griggs A."/>
            <person name="Gujja S."/>
            <person name="Heiman D."/>
            <person name="Hepburn T."/>
            <person name="Howarth C."/>
            <person name="Jen D."/>
            <person name="Larson L."/>
            <person name="Lewis B."/>
            <person name="Mehta T."/>
            <person name="Park D."/>
            <person name="Pearson M."/>
            <person name="Roberts A."/>
            <person name="Saif S."/>
            <person name="Shenoy N."/>
            <person name="Sisk P."/>
            <person name="Stolte C."/>
            <person name="Sykes S."/>
            <person name="Walk T."/>
            <person name="White J."/>
            <person name="Yandava C."/>
            <person name="Burger G."/>
            <person name="Gray M.W."/>
            <person name="Holland P.W.H."/>
            <person name="King N."/>
            <person name="Lang F.B.F."/>
            <person name="Roger A.J."/>
            <person name="Ruiz-Trillo I."/>
            <person name="Lander E."/>
            <person name="Nusbaum C."/>
        </authorList>
    </citation>
    <scope>NUCLEOTIDE SEQUENCE [LARGE SCALE GENOMIC DNA]</scope>
    <source>
        <strain evidence="3">ATCC 38327</strain>
    </source>
</reference>
<keyword evidence="3" id="KW-1185">Reference proteome</keyword>
<dbReference type="VEuPathDB" id="FungiDB:AMAG_15924"/>
<evidence type="ECO:0000313" key="3">
    <source>
        <dbReference type="Proteomes" id="UP000054350"/>
    </source>
</evidence>
<proteinExistence type="predicted"/>
<evidence type="ECO:0008006" key="4">
    <source>
        <dbReference type="Google" id="ProtNLM"/>
    </source>
</evidence>
<dbReference type="EMBL" id="GG745376">
    <property type="protein sequence ID" value="KNE71982.1"/>
    <property type="molecule type" value="Genomic_DNA"/>
</dbReference>
<evidence type="ECO:0000313" key="2">
    <source>
        <dbReference type="EMBL" id="KNE71982.1"/>
    </source>
</evidence>
<dbReference type="OrthoDB" id="5558140at2759"/>
<dbReference type="SUPFAM" id="SSF52833">
    <property type="entry name" value="Thioredoxin-like"/>
    <property type="match status" value="2"/>
</dbReference>
<accession>A0A0L0TB67</accession>
<dbReference type="Gene3D" id="3.40.30.10">
    <property type="entry name" value="Glutaredoxin"/>
    <property type="match status" value="1"/>
</dbReference>